<sequence length="287" mass="32693">MTPEHDQLYTKLSYLSLQKCTLTPNPHSICRCIAVLVPLQYNKNHFGLRQMILITATWVLSMGLASPIMFGFNNGPVRDPKVCKLESNNFVVYSSVCSYFVPCPIMLVLYCCIFRGLRKWRQARKTLAQHQQARSHGPQALKPGCSSACSIVILQDLSIETRRLENSPQQVVRSSACWEGGSPERNGVSWMREWRTVRRTVQSRRVNGREQKAMKVLPIVIGVFLACWTPFFVVHVTAALCPNCLVSPRLTSVVTWLGYVNSGVNPFIYTAFNPEFRHVFRKIICFY</sequence>
<evidence type="ECO:0000256" key="8">
    <source>
        <dbReference type="ARBA" id="ARBA00023224"/>
    </source>
</evidence>
<feature type="transmembrane region" description="Helical" evidence="9">
    <location>
        <begin position="90"/>
        <end position="114"/>
    </location>
</feature>
<evidence type="ECO:0000313" key="11">
    <source>
        <dbReference type="Ensembl" id="ENSEBUP00000012632.1"/>
    </source>
</evidence>
<keyword evidence="5" id="KW-0297">G-protein coupled receptor</keyword>
<dbReference type="InterPro" id="IPR017452">
    <property type="entry name" value="GPCR_Rhodpsn_7TM"/>
</dbReference>
<evidence type="ECO:0000256" key="6">
    <source>
        <dbReference type="ARBA" id="ARBA00023136"/>
    </source>
</evidence>
<evidence type="ECO:0000259" key="10">
    <source>
        <dbReference type="PROSITE" id="PS50262"/>
    </source>
</evidence>
<keyword evidence="7" id="KW-0675">Receptor</keyword>
<evidence type="ECO:0000256" key="4">
    <source>
        <dbReference type="ARBA" id="ARBA00022989"/>
    </source>
</evidence>
<keyword evidence="2" id="KW-1003">Cell membrane</keyword>
<keyword evidence="12" id="KW-1185">Reference proteome</keyword>
<reference evidence="11" key="2">
    <citation type="submission" date="2025-09" db="UniProtKB">
        <authorList>
            <consortium name="Ensembl"/>
        </authorList>
    </citation>
    <scope>IDENTIFICATION</scope>
</reference>
<dbReference type="InterPro" id="IPR000276">
    <property type="entry name" value="GPCR_Rhodpsn"/>
</dbReference>
<feature type="transmembrane region" description="Helical" evidence="9">
    <location>
        <begin position="253"/>
        <end position="272"/>
    </location>
</feature>
<feature type="domain" description="G-protein coupled receptors family 1 profile" evidence="10">
    <location>
        <begin position="28"/>
        <end position="269"/>
    </location>
</feature>
<proteinExistence type="predicted"/>
<dbReference type="Proteomes" id="UP000694388">
    <property type="component" value="Unplaced"/>
</dbReference>
<comment type="subcellular location">
    <subcellularLocation>
        <location evidence="1">Cell membrane</location>
        <topology evidence="1">Multi-pass membrane protein</topology>
    </subcellularLocation>
</comment>
<dbReference type="PANTHER" id="PTHR24248:SF145">
    <property type="entry name" value="DOPAMINE RECEPTOR D4 RELATED SEQUENCE"/>
    <property type="match status" value="1"/>
</dbReference>
<accession>A0A8C4QBQ2</accession>
<dbReference type="GO" id="GO:0004930">
    <property type="term" value="F:G protein-coupled receptor activity"/>
    <property type="evidence" value="ECO:0007669"/>
    <property type="project" value="UniProtKB-KW"/>
</dbReference>
<dbReference type="PROSITE" id="PS50262">
    <property type="entry name" value="G_PROTEIN_RECEP_F1_2"/>
    <property type="match status" value="1"/>
</dbReference>
<dbReference type="Gene3D" id="1.20.1070.10">
    <property type="entry name" value="Rhodopsin 7-helix transmembrane proteins"/>
    <property type="match status" value="1"/>
</dbReference>
<dbReference type="AlphaFoldDB" id="A0A8C4QBQ2"/>
<reference evidence="11" key="1">
    <citation type="submission" date="2025-08" db="UniProtKB">
        <authorList>
            <consortium name="Ensembl"/>
        </authorList>
    </citation>
    <scope>IDENTIFICATION</scope>
</reference>
<dbReference type="GO" id="GO:0051481">
    <property type="term" value="P:negative regulation of cytosolic calcium ion concentration"/>
    <property type="evidence" value="ECO:0007669"/>
    <property type="project" value="TreeGrafter"/>
</dbReference>
<dbReference type="Ensembl" id="ENSEBUT00000013208.1">
    <property type="protein sequence ID" value="ENSEBUP00000012632.1"/>
    <property type="gene ID" value="ENSEBUG00000008028.1"/>
</dbReference>
<dbReference type="GO" id="GO:0014059">
    <property type="term" value="P:regulation of dopamine secretion"/>
    <property type="evidence" value="ECO:0007669"/>
    <property type="project" value="TreeGrafter"/>
</dbReference>
<dbReference type="SUPFAM" id="SSF81321">
    <property type="entry name" value="Family A G protein-coupled receptor-like"/>
    <property type="match status" value="1"/>
</dbReference>
<dbReference type="GO" id="GO:0060158">
    <property type="term" value="P:phospholipase C-activating dopamine receptor signaling pathway"/>
    <property type="evidence" value="ECO:0007669"/>
    <property type="project" value="TreeGrafter"/>
</dbReference>
<feature type="transmembrane region" description="Helical" evidence="9">
    <location>
        <begin position="213"/>
        <end position="233"/>
    </location>
</feature>
<name>A0A8C4QBQ2_EPTBU</name>
<feature type="transmembrane region" description="Helical" evidence="9">
    <location>
        <begin position="51"/>
        <end position="70"/>
    </location>
</feature>
<keyword evidence="4 9" id="KW-1133">Transmembrane helix</keyword>
<dbReference type="GO" id="GO:0001591">
    <property type="term" value="F:dopamine neurotransmitter receptor activity, coupled via Gi/Go"/>
    <property type="evidence" value="ECO:0007669"/>
    <property type="project" value="TreeGrafter"/>
</dbReference>
<dbReference type="GO" id="GO:0005886">
    <property type="term" value="C:plasma membrane"/>
    <property type="evidence" value="ECO:0007669"/>
    <property type="project" value="UniProtKB-SubCell"/>
</dbReference>
<keyword evidence="3 9" id="KW-0812">Transmembrane</keyword>
<evidence type="ECO:0000256" key="5">
    <source>
        <dbReference type="ARBA" id="ARBA00023040"/>
    </source>
</evidence>
<dbReference type="GO" id="GO:0007195">
    <property type="term" value="P:adenylate cyclase-inhibiting dopamine receptor signaling pathway"/>
    <property type="evidence" value="ECO:0007669"/>
    <property type="project" value="TreeGrafter"/>
</dbReference>
<dbReference type="PANTHER" id="PTHR24248">
    <property type="entry name" value="ADRENERGIC RECEPTOR-RELATED G-PROTEIN COUPLED RECEPTOR"/>
    <property type="match status" value="1"/>
</dbReference>
<organism evidence="11 12">
    <name type="scientific">Eptatretus burgeri</name>
    <name type="common">Inshore hagfish</name>
    <dbReference type="NCBI Taxonomy" id="7764"/>
    <lineage>
        <taxon>Eukaryota</taxon>
        <taxon>Metazoa</taxon>
        <taxon>Chordata</taxon>
        <taxon>Craniata</taxon>
        <taxon>Vertebrata</taxon>
        <taxon>Cyclostomata</taxon>
        <taxon>Myxini</taxon>
        <taxon>Myxiniformes</taxon>
        <taxon>Myxinidae</taxon>
        <taxon>Eptatretinae</taxon>
        <taxon>Eptatretus</taxon>
    </lineage>
</organism>
<dbReference type="OMA" id="TVHVTKV"/>
<dbReference type="Pfam" id="PF00001">
    <property type="entry name" value="7tm_1"/>
    <property type="match status" value="1"/>
</dbReference>
<evidence type="ECO:0000256" key="1">
    <source>
        <dbReference type="ARBA" id="ARBA00004651"/>
    </source>
</evidence>
<evidence type="ECO:0000256" key="3">
    <source>
        <dbReference type="ARBA" id="ARBA00022692"/>
    </source>
</evidence>
<dbReference type="GO" id="GO:0051967">
    <property type="term" value="P:negative regulation of synaptic transmission, glutamatergic"/>
    <property type="evidence" value="ECO:0007669"/>
    <property type="project" value="TreeGrafter"/>
</dbReference>
<keyword evidence="8" id="KW-0807">Transducer</keyword>
<dbReference type="GO" id="GO:0045202">
    <property type="term" value="C:synapse"/>
    <property type="evidence" value="ECO:0007669"/>
    <property type="project" value="GOC"/>
</dbReference>
<evidence type="ECO:0000256" key="9">
    <source>
        <dbReference type="SAM" id="Phobius"/>
    </source>
</evidence>
<dbReference type="PRINTS" id="PR00237">
    <property type="entry name" value="GPCRRHODOPSN"/>
</dbReference>
<dbReference type="GeneTree" id="ENSGT00940000160974"/>
<dbReference type="GO" id="GO:0043266">
    <property type="term" value="P:regulation of potassium ion transport"/>
    <property type="evidence" value="ECO:0007669"/>
    <property type="project" value="TreeGrafter"/>
</dbReference>
<protein>
    <recommendedName>
        <fullName evidence="10">G-protein coupled receptors family 1 profile domain-containing protein</fullName>
    </recommendedName>
</protein>
<evidence type="ECO:0000256" key="7">
    <source>
        <dbReference type="ARBA" id="ARBA00023170"/>
    </source>
</evidence>
<evidence type="ECO:0000256" key="2">
    <source>
        <dbReference type="ARBA" id="ARBA00022475"/>
    </source>
</evidence>
<keyword evidence="6 9" id="KW-0472">Membrane</keyword>
<evidence type="ECO:0000313" key="12">
    <source>
        <dbReference type="Proteomes" id="UP000694388"/>
    </source>
</evidence>